<dbReference type="AlphaFoldDB" id="A0A221KIQ3"/>
<dbReference type="EC" id="3.4.23.43" evidence="15 18"/>
<evidence type="ECO:0000256" key="18">
    <source>
        <dbReference type="RuleBase" id="RU003794"/>
    </source>
</evidence>
<organism evidence="22 23">
    <name type="scientific">Vitreoscilla filiformis</name>
    <dbReference type="NCBI Taxonomy" id="63"/>
    <lineage>
        <taxon>Bacteria</taxon>
        <taxon>Pseudomonadati</taxon>
        <taxon>Pseudomonadota</taxon>
        <taxon>Betaproteobacteria</taxon>
        <taxon>Neisseriales</taxon>
        <taxon>Neisseriaceae</taxon>
        <taxon>Vitreoscilla</taxon>
    </lineage>
</organism>
<dbReference type="EMBL" id="CP022423">
    <property type="protein sequence ID" value="ASM78896.1"/>
    <property type="molecule type" value="Genomic_DNA"/>
</dbReference>
<feature type="transmembrane region" description="Helical" evidence="19">
    <location>
        <begin position="285"/>
        <end position="310"/>
    </location>
</feature>
<reference evidence="22 23" key="1">
    <citation type="submission" date="2017-07" db="EMBL/GenBank/DDBJ databases">
        <title>Complete Genome Sequence of the cosmetic ferment Vitreoscilla filiformis (ATCC15551).</title>
        <authorList>
            <person name="Contreras S."/>
            <person name="Sagory-Zalkind P."/>
            <person name="Blanquart H."/>
            <person name="Iltis A."/>
            <person name="Morand S.C."/>
        </authorList>
    </citation>
    <scope>NUCLEOTIDE SEQUENCE [LARGE SCALE GENOMIC DNA]</scope>
    <source>
        <strain evidence="22 23">ATCC 15551</strain>
    </source>
</reference>
<evidence type="ECO:0000313" key="22">
    <source>
        <dbReference type="EMBL" id="ASM78896.1"/>
    </source>
</evidence>
<keyword evidence="6 18" id="KW-0645">Protease</keyword>
<evidence type="ECO:0000256" key="7">
    <source>
        <dbReference type="ARBA" id="ARBA00022679"/>
    </source>
</evidence>
<keyword evidence="23" id="KW-1185">Reference proteome</keyword>
<feature type="transmembrane region" description="Helical" evidence="19">
    <location>
        <begin position="246"/>
        <end position="273"/>
    </location>
</feature>
<dbReference type="Proteomes" id="UP000199729">
    <property type="component" value="Chromosome"/>
</dbReference>
<dbReference type="GO" id="GO:0008168">
    <property type="term" value="F:methyltransferase activity"/>
    <property type="evidence" value="ECO:0007669"/>
    <property type="project" value="UniProtKB-KW"/>
</dbReference>
<evidence type="ECO:0000256" key="4">
    <source>
        <dbReference type="ARBA" id="ARBA00022519"/>
    </source>
</evidence>
<keyword evidence="12 19" id="KW-0472">Membrane</keyword>
<comment type="subcellular location">
    <subcellularLocation>
        <location evidence="1">Cell inner membrane</location>
        <topology evidence="1">Multi-pass membrane protein</topology>
    </subcellularLocation>
    <subcellularLocation>
        <location evidence="18">Cell membrane</location>
        <topology evidence="18">Multi-pass membrane protein</topology>
    </subcellularLocation>
</comment>
<dbReference type="InterPro" id="IPR010627">
    <property type="entry name" value="Prepilin_pept_A24_N"/>
</dbReference>
<feature type="transmembrane region" description="Helical" evidence="19">
    <location>
        <begin position="208"/>
        <end position="226"/>
    </location>
</feature>
<dbReference type="PRINTS" id="PR00864">
    <property type="entry name" value="PREPILNPTASE"/>
</dbReference>
<accession>A0A221KIQ3</accession>
<keyword evidence="13 18" id="KW-0511">Multifunctional enzyme</keyword>
<gene>
    <name evidence="22" type="ORF">VITFI_CDS3119</name>
</gene>
<evidence type="ECO:0000256" key="15">
    <source>
        <dbReference type="ARBA" id="ARBA00067082"/>
    </source>
</evidence>
<sequence length="312" mass="34120">MMSPSNHILLQDFFLSPWLLGLLGLCIGSFLNVVVHRLPLMLERQWWQDAAAQLTDADSWQRLTREPAPDWLATTSAQLDRHLHPLTDMSLAHPPSRCPHCGHTIRWFENIPLVSWLFLRGRCSACHAPISIRYPLLELGTGVLFAAVSWRFGSAPVSLLWCGMVAVLVALTAIDWDTTLLPDALTLPLLWAGLIAAWMRWTVPLSDAVVGAAAGYLILWSVYWAFKLATGKEGMGYGDFKLLAALGAWLGWQALVPILLISSTIGAVAGVALKFSGGLRQGRYVPFGPFLAGAALVVILVGVAPVLRWISP</sequence>
<evidence type="ECO:0000256" key="8">
    <source>
        <dbReference type="ARBA" id="ARBA00022691"/>
    </source>
</evidence>
<dbReference type="InterPro" id="IPR050882">
    <property type="entry name" value="Prepilin_peptidase/N-MTase"/>
</dbReference>
<evidence type="ECO:0000256" key="19">
    <source>
        <dbReference type="SAM" id="Phobius"/>
    </source>
</evidence>
<dbReference type="EC" id="2.1.1.-" evidence="18"/>
<name>A0A221KIQ3_VITFI</name>
<dbReference type="Gene3D" id="1.20.120.1220">
    <property type="match status" value="1"/>
</dbReference>
<dbReference type="GO" id="GO:0032259">
    <property type="term" value="P:methylation"/>
    <property type="evidence" value="ECO:0007669"/>
    <property type="project" value="UniProtKB-KW"/>
</dbReference>
<evidence type="ECO:0000256" key="11">
    <source>
        <dbReference type="ARBA" id="ARBA00022989"/>
    </source>
</evidence>
<dbReference type="FunFam" id="1.20.120.1220:FF:000001">
    <property type="entry name" value="Type 4 prepilin-like proteins leader peptide-processing enzyme"/>
    <property type="match status" value="1"/>
</dbReference>
<dbReference type="PANTHER" id="PTHR30487:SF0">
    <property type="entry name" value="PREPILIN LEADER PEPTIDASE_N-METHYLTRANSFERASE-RELATED"/>
    <property type="match status" value="1"/>
</dbReference>
<evidence type="ECO:0000256" key="13">
    <source>
        <dbReference type="ARBA" id="ARBA00023268"/>
    </source>
</evidence>
<evidence type="ECO:0000256" key="1">
    <source>
        <dbReference type="ARBA" id="ARBA00004429"/>
    </source>
</evidence>
<keyword evidence="11 19" id="KW-1133">Transmembrane helix</keyword>
<keyword evidence="10 18" id="KW-0378">Hydrolase</keyword>
<proteinExistence type="inferred from homology"/>
<feature type="transmembrane region" description="Helical" evidence="19">
    <location>
        <begin position="15"/>
        <end position="35"/>
    </location>
</feature>
<evidence type="ECO:0000256" key="14">
    <source>
        <dbReference type="ARBA" id="ARBA00050401"/>
    </source>
</evidence>
<evidence type="ECO:0000259" key="20">
    <source>
        <dbReference type="Pfam" id="PF01478"/>
    </source>
</evidence>
<keyword evidence="5 18" id="KW-0489">Methyltransferase</keyword>
<dbReference type="Pfam" id="PF01478">
    <property type="entry name" value="Peptidase_A24"/>
    <property type="match status" value="1"/>
</dbReference>
<keyword evidence="8" id="KW-0949">S-adenosyl-L-methionine</keyword>
<comment type="function">
    <text evidence="18">Plays an essential role in type IV pili and type II pseudopili formation by proteolytically removing the leader sequence from substrate proteins and subsequently monomethylating the alpha-amino group of the newly exposed N-terminal phenylalanine.</text>
</comment>
<evidence type="ECO:0000256" key="16">
    <source>
        <dbReference type="ARBA" id="ARBA00071870"/>
    </source>
</evidence>
<evidence type="ECO:0000256" key="6">
    <source>
        <dbReference type="ARBA" id="ARBA00022670"/>
    </source>
</evidence>
<dbReference type="KEGG" id="vff:VITFI_CDS3119"/>
<feature type="domain" description="Prepilin type IV endopeptidase peptidase" evidence="20">
    <location>
        <begin position="164"/>
        <end position="270"/>
    </location>
</feature>
<evidence type="ECO:0000256" key="10">
    <source>
        <dbReference type="ARBA" id="ARBA00022801"/>
    </source>
</evidence>
<evidence type="ECO:0000313" key="23">
    <source>
        <dbReference type="Proteomes" id="UP000199729"/>
    </source>
</evidence>
<evidence type="ECO:0000256" key="3">
    <source>
        <dbReference type="ARBA" id="ARBA00022475"/>
    </source>
</evidence>
<feature type="transmembrane region" description="Helical" evidence="19">
    <location>
        <begin position="180"/>
        <end position="201"/>
    </location>
</feature>
<protein>
    <recommendedName>
        <fullName evidence="16 18">Prepilin leader peptidase/N-methyltransferase</fullName>
        <ecNumber evidence="18">2.1.1.-</ecNumber>
        <ecNumber evidence="15 18">3.4.23.43</ecNumber>
    </recommendedName>
</protein>
<dbReference type="GO" id="GO:0006465">
    <property type="term" value="P:signal peptide processing"/>
    <property type="evidence" value="ECO:0007669"/>
    <property type="project" value="TreeGrafter"/>
</dbReference>
<feature type="transmembrane region" description="Helical" evidence="19">
    <location>
        <begin position="157"/>
        <end position="174"/>
    </location>
</feature>
<keyword evidence="4" id="KW-0997">Cell inner membrane</keyword>
<dbReference type="GO" id="GO:0005886">
    <property type="term" value="C:plasma membrane"/>
    <property type="evidence" value="ECO:0007669"/>
    <property type="project" value="UniProtKB-SubCell"/>
</dbReference>
<evidence type="ECO:0000256" key="17">
    <source>
        <dbReference type="RuleBase" id="RU003793"/>
    </source>
</evidence>
<comment type="similarity">
    <text evidence="2 17">Belongs to the peptidase A24 family.</text>
</comment>
<evidence type="ECO:0000256" key="2">
    <source>
        <dbReference type="ARBA" id="ARBA00005801"/>
    </source>
</evidence>
<evidence type="ECO:0000256" key="5">
    <source>
        <dbReference type="ARBA" id="ARBA00022603"/>
    </source>
</evidence>
<keyword evidence="3" id="KW-1003">Cell membrane</keyword>
<dbReference type="InterPro" id="IPR000045">
    <property type="entry name" value="Prepilin_IV_endopep_pep"/>
</dbReference>
<evidence type="ECO:0000259" key="21">
    <source>
        <dbReference type="Pfam" id="PF06750"/>
    </source>
</evidence>
<dbReference type="InterPro" id="IPR014032">
    <property type="entry name" value="Peptidase_A24A_bac"/>
</dbReference>
<evidence type="ECO:0000256" key="12">
    <source>
        <dbReference type="ARBA" id="ARBA00023136"/>
    </source>
</evidence>
<keyword evidence="9 18" id="KW-0812">Transmembrane</keyword>
<feature type="domain" description="Prepilin peptidase A24 N-terminal" evidence="21">
    <location>
        <begin position="22"/>
        <end position="152"/>
    </location>
</feature>
<dbReference type="Pfam" id="PF06750">
    <property type="entry name" value="A24_N_bact"/>
    <property type="match status" value="1"/>
</dbReference>
<dbReference type="PANTHER" id="PTHR30487">
    <property type="entry name" value="TYPE 4 PREPILIN-LIKE PROTEINS LEADER PEPTIDE-PROCESSING ENZYME"/>
    <property type="match status" value="1"/>
</dbReference>
<dbReference type="GO" id="GO:0004190">
    <property type="term" value="F:aspartic-type endopeptidase activity"/>
    <property type="evidence" value="ECO:0007669"/>
    <property type="project" value="UniProtKB-EC"/>
</dbReference>
<evidence type="ECO:0000256" key="9">
    <source>
        <dbReference type="ARBA" id="ARBA00022692"/>
    </source>
</evidence>
<comment type="catalytic activity">
    <reaction evidence="14 18">
        <text>Typically cleaves a -Gly-|-Phe- bond to release an N-terminal, basic peptide of 5-8 residues from type IV prepilin, and then N-methylates the new N-terminal amino group, the methyl donor being S-adenosyl-L-methionine.</text>
        <dbReference type="EC" id="3.4.23.43"/>
    </reaction>
</comment>
<keyword evidence="7 18" id="KW-0808">Transferase</keyword>